<keyword evidence="3" id="KW-1185">Reference proteome</keyword>
<dbReference type="EMBL" id="GL378364">
    <property type="protein sequence ID" value="EFJ44430.1"/>
    <property type="molecule type" value="Genomic_DNA"/>
</dbReference>
<gene>
    <name evidence="2" type="ORF">VOLCADRAFT_106413</name>
</gene>
<name>D8U768_VOLCA</name>
<dbReference type="RefSeq" id="XP_002954537.1">
    <property type="nucleotide sequence ID" value="XM_002954491.1"/>
</dbReference>
<evidence type="ECO:0000313" key="2">
    <source>
        <dbReference type="EMBL" id="EFJ44430.1"/>
    </source>
</evidence>
<dbReference type="Proteomes" id="UP000001058">
    <property type="component" value="Unassembled WGS sequence"/>
</dbReference>
<dbReference type="InParanoid" id="D8U768"/>
<evidence type="ECO:0000256" key="1">
    <source>
        <dbReference type="SAM" id="MobiDB-lite"/>
    </source>
</evidence>
<evidence type="ECO:0000313" key="3">
    <source>
        <dbReference type="Proteomes" id="UP000001058"/>
    </source>
</evidence>
<organism evidence="3">
    <name type="scientific">Volvox carteri f. nagariensis</name>
    <dbReference type="NCBI Taxonomy" id="3068"/>
    <lineage>
        <taxon>Eukaryota</taxon>
        <taxon>Viridiplantae</taxon>
        <taxon>Chlorophyta</taxon>
        <taxon>core chlorophytes</taxon>
        <taxon>Chlorophyceae</taxon>
        <taxon>CS clade</taxon>
        <taxon>Chlamydomonadales</taxon>
        <taxon>Volvocaceae</taxon>
        <taxon>Volvox</taxon>
    </lineage>
</organism>
<dbReference type="KEGG" id="vcn:VOLCADRAFT_106413"/>
<feature type="region of interest" description="Disordered" evidence="1">
    <location>
        <begin position="93"/>
        <end position="146"/>
    </location>
</feature>
<feature type="compositionally biased region" description="Basic and acidic residues" evidence="1">
    <location>
        <begin position="112"/>
        <end position="127"/>
    </location>
</feature>
<proteinExistence type="predicted"/>
<reference evidence="2 3" key="1">
    <citation type="journal article" date="2010" name="Science">
        <title>Genomic analysis of organismal complexity in the multicellular green alga Volvox carteri.</title>
        <authorList>
            <person name="Prochnik S.E."/>
            <person name="Umen J."/>
            <person name="Nedelcu A.M."/>
            <person name="Hallmann A."/>
            <person name="Miller S.M."/>
            <person name="Nishii I."/>
            <person name="Ferris P."/>
            <person name="Kuo A."/>
            <person name="Mitros T."/>
            <person name="Fritz-Laylin L.K."/>
            <person name="Hellsten U."/>
            <person name="Chapman J."/>
            <person name="Simakov O."/>
            <person name="Rensing S.A."/>
            <person name="Terry A."/>
            <person name="Pangilinan J."/>
            <person name="Kapitonov V."/>
            <person name="Jurka J."/>
            <person name="Salamov A."/>
            <person name="Shapiro H."/>
            <person name="Schmutz J."/>
            <person name="Grimwood J."/>
            <person name="Lindquist E."/>
            <person name="Lucas S."/>
            <person name="Grigoriev I.V."/>
            <person name="Schmitt R."/>
            <person name="Kirk D."/>
            <person name="Rokhsar D.S."/>
        </authorList>
    </citation>
    <scope>NUCLEOTIDE SEQUENCE [LARGE SCALE GENOMIC DNA]</scope>
    <source>
        <strain evidence="3">f. Nagariensis / Eve</strain>
    </source>
</reference>
<dbReference type="GeneID" id="9624835"/>
<sequence length="235" mass="25569">MKDAMKWEPEHRARMLELIWSHRNSIVPFGRKFTSSLISLEVRGRMVLIGDLSALEPSARTRVVCRSREKLAENYRSSRLPRAVGNRRVAVTKICNPGGRPGPGGRNRRTYARLEPKGHPLPADKRKGTSGPNPGARSGNKWIGEPWGKTLAAKHGDKAMSLRGTFEPNAASDPGAIVALRIGGFGLRGRQSTFVGRRKELMVIGLTDALEQFFWRAASPSAASPSAASPSAALP</sequence>
<accession>D8U768</accession>
<protein>
    <submittedName>
        <fullName evidence="2">Uncharacterized protein</fullName>
    </submittedName>
</protein>
<dbReference type="AlphaFoldDB" id="D8U768"/>